<comment type="caution">
    <text evidence="2">The sequence shown here is derived from an EMBL/GenBank/DDBJ whole genome shotgun (WGS) entry which is preliminary data.</text>
</comment>
<evidence type="ECO:0000313" key="2">
    <source>
        <dbReference type="EMBL" id="TDD24173.1"/>
    </source>
</evidence>
<name>A0A4R4X1U9_9ACTN</name>
<keyword evidence="1" id="KW-0812">Transmembrane</keyword>
<feature type="transmembrane region" description="Helical" evidence="1">
    <location>
        <begin position="9"/>
        <end position="30"/>
    </location>
</feature>
<keyword evidence="1" id="KW-1133">Transmembrane helix</keyword>
<evidence type="ECO:0000256" key="1">
    <source>
        <dbReference type="SAM" id="Phobius"/>
    </source>
</evidence>
<dbReference type="Proteomes" id="UP000294543">
    <property type="component" value="Unassembled WGS sequence"/>
</dbReference>
<protein>
    <submittedName>
        <fullName evidence="2">Uncharacterized protein</fullName>
    </submittedName>
</protein>
<dbReference type="AlphaFoldDB" id="A0A4R4X1U9"/>
<gene>
    <name evidence="2" type="ORF">E1294_06680</name>
</gene>
<keyword evidence="3" id="KW-1185">Reference proteome</keyword>
<accession>A0A4R4X1U9</accession>
<evidence type="ECO:0000313" key="3">
    <source>
        <dbReference type="Proteomes" id="UP000294543"/>
    </source>
</evidence>
<organism evidence="2 3">
    <name type="scientific">Nonomuraea diastatica</name>
    <dbReference type="NCBI Taxonomy" id="1848329"/>
    <lineage>
        <taxon>Bacteria</taxon>
        <taxon>Bacillati</taxon>
        <taxon>Actinomycetota</taxon>
        <taxon>Actinomycetes</taxon>
        <taxon>Streptosporangiales</taxon>
        <taxon>Streptosporangiaceae</taxon>
        <taxon>Nonomuraea</taxon>
    </lineage>
</organism>
<reference evidence="2 3" key="1">
    <citation type="submission" date="2019-03" db="EMBL/GenBank/DDBJ databases">
        <title>Draft genome sequences of novel Actinobacteria.</title>
        <authorList>
            <person name="Sahin N."/>
            <person name="Ay H."/>
            <person name="Saygin H."/>
        </authorList>
    </citation>
    <scope>NUCLEOTIDE SEQUENCE [LARGE SCALE GENOMIC DNA]</scope>
    <source>
        <strain evidence="2 3">KC712</strain>
    </source>
</reference>
<feature type="transmembrane region" description="Helical" evidence="1">
    <location>
        <begin position="42"/>
        <end position="66"/>
    </location>
</feature>
<sequence length="84" mass="9041">MAGAPRGPVFAIFTVCWLAFQAFVLIAIVTDVEEQSGPVAGFVAFAVTGIILVFAYLGIVWVAGAVTEKSEHKQQRHTEGPHDR</sequence>
<proteinExistence type="predicted"/>
<dbReference type="RefSeq" id="WP_132505800.1">
    <property type="nucleotide sequence ID" value="NZ_SMKP01000013.1"/>
</dbReference>
<dbReference type="EMBL" id="SMKP01000013">
    <property type="protein sequence ID" value="TDD24173.1"/>
    <property type="molecule type" value="Genomic_DNA"/>
</dbReference>
<keyword evidence="1" id="KW-0472">Membrane</keyword>